<evidence type="ECO:0000256" key="7">
    <source>
        <dbReference type="ARBA" id="ARBA00023210"/>
    </source>
</evidence>
<accession>A0ABS3BEX4</accession>
<evidence type="ECO:0000256" key="4">
    <source>
        <dbReference type="ARBA" id="ARBA00022490"/>
    </source>
</evidence>
<evidence type="ECO:0000313" key="12">
    <source>
        <dbReference type="EMBL" id="MBN7770389.1"/>
    </source>
</evidence>
<dbReference type="InterPro" id="IPR042233">
    <property type="entry name" value="Cell_div_ZapA_N"/>
</dbReference>
<keyword evidence="13" id="KW-1185">Reference proteome</keyword>
<dbReference type="Gene3D" id="1.20.5.50">
    <property type="match status" value="1"/>
</dbReference>
<dbReference type="GO" id="GO:0051301">
    <property type="term" value="P:cell division"/>
    <property type="evidence" value="ECO:0007669"/>
    <property type="project" value="UniProtKB-KW"/>
</dbReference>
<dbReference type="Proteomes" id="UP000664344">
    <property type="component" value="Unassembled WGS sequence"/>
</dbReference>
<evidence type="ECO:0000256" key="1">
    <source>
        <dbReference type="ARBA" id="ARBA00004496"/>
    </source>
</evidence>
<evidence type="ECO:0000256" key="10">
    <source>
        <dbReference type="ARBA" id="ARBA00026068"/>
    </source>
</evidence>
<dbReference type="PANTHER" id="PTHR34981">
    <property type="entry name" value="CELL DIVISION PROTEIN ZAPA"/>
    <property type="match status" value="1"/>
</dbReference>
<dbReference type="RefSeq" id="WP_029654762.1">
    <property type="nucleotide sequence ID" value="NZ_JAFKDB010000015.1"/>
</dbReference>
<gene>
    <name evidence="12" type="ORF">JYP53_10810</name>
</gene>
<comment type="function">
    <text evidence="9">Activator of cell division through the inhibition of FtsZ GTPase activity, therefore promoting FtsZ assembly into bundles of protofilaments necessary for the formation of the division Z ring. It is recruited early at mid-cell but it is not essential for cell division.</text>
</comment>
<comment type="similarity">
    <text evidence="2">Belongs to the ZapA family. Type 1 subfamily.</text>
</comment>
<evidence type="ECO:0000256" key="3">
    <source>
        <dbReference type="ARBA" id="ARBA00015195"/>
    </source>
</evidence>
<dbReference type="SUPFAM" id="SSF102829">
    <property type="entry name" value="Cell division protein ZapA-like"/>
    <property type="match status" value="1"/>
</dbReference>
<evidence type="ECO:0000256" key="8">
    <source>
        <dbReference type="ARBA" id="ARBA00023306"/>
    </source>
</evidence>
<evidence type="ECO:0000313" key="13">
    <source>
        <dbReference type="Proteomes" id="UP000664344"/>
    </source>
</evidence>
<keyword evidence="8" id="KW-0131">Cell cycle</keyword>
<dbReference type="Pfam" id="PF05164">
    <property type="entry name" value="ZapA"/>
    <property type="match status" value="1"/>
</dbReference>
<comment type="subunit">
    <text evidence="10">Homodimer. Interacts with FtsZ.</text>
</comment>
<keyword evidence="4" id="KW-0963">Cytoplasm</keyword>
<dbReference type="InterPro" id="IPR007838">
    <property type="entry name" value="Cell_div_ZapA-like"/>
</dbReference>
<dbReference type="Gene3D" id="3.30.160.880">
    <property type="entry name" value="Cell division protein ZapA protomer, N-terminal domain"/>
    <property type="match status" value="1"/>
</dbReference>
<organism evidence="12 13">
    <name type="scientific">Marinobacter daepoensis</name>
    <dbReference type="NCBI Taxonomy" id="262077"/>
    <lineage>
        <taxon>Bacteria</taxon>
        <taxon>Pseudomonadati</taxon>
        <taxon>Pseudomonadota</taxon>
        <taxon>Gammaproteobacteria</taxon>
        <taxon>Pseudomonadales</taxon>
        <taxon>Marinobacteraceae</taxon>
        <taxon>Marinobacter</taxon>
    </lineage>
</organism>
<keyword evidence="7" id="KW-0717">Septation</keyword>
<reference evidence="12 13" key="1">
    <citation type="submission" date="2021-02" db="EMBL/GenBank/DDBJ databases">
        <title>PHA producing bacteria isolated from coastal sediment in Guangdong, Shenzhen.</title>
        <authorList>
            <person name="Zheng W."/>
            <person name="Yu S."/>
            <person name="Huang Y."/>
        </authorList>
    </citation>
    <scope>NUCLEOTIDE SEQUENCE [LARGE SCALE GENOMIC DNA]</scope>
    <source>
        <strain evidence="12 13">TN21-5</strain>
    </source>
</reference>
<dbReference type="PANTHER" id="PTHR34981:SF1">
    <property type="entry name" value="CELL DIVISION PROTEIN ZAPA"/>
    <property type="match status" value="1"/>
</dbReference>
<evidence type="ECO:0000256" key="11">
    <source>
        <dbReference type="ARBA" id="ARBA00033158"/>
    </source>
</evidence>
<evidence type="ECO:0000256" key="5">
    <source>
        <dbReference type="ARBA" id="ARBA00022618"/>
    </source>
</evidence>
<keyword evidence="6" id="KW-0175">Coiled coil</keyword>
<proteinExistence type="inferred from homology"/>
<dbReference type="InterPro" id="IPR036192">
    <property type="entry name" value="Cell_div_ZapA-like_sf"/>
</dbReference>
<name>A0ABS3BEX4_9GAMM</name>
<comment type="subcellular location">
    <subcellularLocation>
        <location evidence="1">Cytoplasm</location>
    </subcellularLocation>
</comment>
<evidence type="ECO:0000256" key="6">
    <source>
        <dbReference type="ARBA" id="ARBA00023054"/>
    </source>
</evidence>
<dbReference type="EMBL" id="JAFKDB010000015">
    <property type="protein sequence ID" value="MBN7770389.1"/>
    <property type="molecule type" value="Genomic_DNA"/>
</dbReference>
<keyword evidence="5 12" id="KW-0132">Cell division</keyword>
<evidence type="ECO:0000256" key="9">
    <source>
        <dbReference type="ARBA" id="ARBA00024910"/>
    </source>
</evidence>
<protein>
    <recommendedName>
        <fullName evidence="3">Cell division protein ZapA</fullName>
    </recommendedName>
    <alternativeName>
        <fullName evidence="11">Z ring-associated protein ZapA</fullName>
    </alternativeName>
</protein>
<sequence>MSKTPTTVEVRILDKEYLVACPQEEQEALLRAARHLDTKMREIRSSGKVFGTERIAVMAALNITHALLERDTMSDATSSLLRAMDSRLDEALGEPSGNES</sequence>
<comment type="caution">
    <text evidence="12">The sequence shown here is derived from an EMBL/GenBank/DDBJ whole genome shotgun (WGS) entry which is preliminary data.</text>
</comment>
<evidence type="ECO:0000256" key="2">
    <source>
        <dbReference type="ARBA" id="ARBA00010074"/>
    </source>
</evidence>